<dbReference type="GO" id="GO:0005743">
    <property type="term" value="C:mitochondrial inner membrane"/>
    <property type="evidence" value="ECO:0007669"/>
    <property type="project" value="InterPro"/>
</dbReference>
<name>A0A6A5Y9N4_9PLEO</name>
<keyword evidence="2" id="KW-0809">Transit peptide</keyword>
<feature type="region of interest" description="Disordered" evidence="4">
    <location>
        <begin position="178"/>
        <end position="212"/>
    </location>
</feature>
<dbReference type="OrthoDB" id="19619at2759"/>
<keyword evidence="3" id="KW-0496">Mitochondrion</keyword>
<accession>A0A6A5Y9N4</accession>
<reference evidence="5" key="1">
    <citation type="journal article" date="2020" name="Stud. Mycol.">
        <title>101 Dothideomycetes genomes: a test case for predicting lifestyles and emergence of pathogens.</title>
        <authorList>
            <person name="Haridas S."/>
            <person name="Albert R."/>
            <person name="Binder M."/>
            <person name="Bloem J."/>
            <person name="Labutti K."/>
            <person name="Salamov A."/>
            <person name="Andreopoulos B."/>
            <person name="Baker S."/>
            <person name="Barry K."/>
            <person name="Bills G."/>
            <person name="Bluhm B."/>
            <person name="Cannon C."/>
            <person name="Castanera R."/>
            <person name="Culley D."/>
            <person name="Daum C."/>
            <person name="Ezra D."/>
            <person name="Gonzalez J."/>
            <person name="Henrissat B."/>
            <person name="Kuo A."/>
            <person name="Liang C."/>
            <person name="Lipzen A."/>
            <person name="Lutzoni F."/>
            <person name="Magnuson J."/>
            <person name="Mondo S."/>
            <person name="Nolan M."/>
            <person name="Ohm R."/>
            <person name="Pangilinan J."/>
            <person name="Park H.-J."/>
            <person name="Ramirez L."/>
            <person name="Alfaro M."/>
            <person name="Sun H."/>
            <person name="Tritt A."/>
            <person name="Yoshinaga Y."/>
            <person name="Zwiers L.-H."/>
            <person name="Turgeon B."/>
            <person name="Goodwin S."/>
            <person name="Spatafora J."/>
            <person name="Crous P."/>
            <person name="Grigoriev I."/>
        </authorList>
    </citation>
    <scope>NUCLEOTIDE SEQUENCE</scope>
    <source>
        <strain evidence="5">CBS 175.79</strain>
    </source>
</reference>
<evidence type="ECO:0000256" key="3">
    <source>
        <dbReference type="ARBA" id="ARBA00023128"/>
    </source>
</evidence>
<proteinExistence type="predicted"/>
<dbReference type="EMBL" id="ML978066">
    <property type="protein sequence ID" value="KAF2021727.1"/>
    <property type="molecule type" value="Genomic_DNA"/>
</dbReference>
<comment type="subcellular location">
    <subcellularLocation>
        <location evidence="1">Mitochondrion</location>
    </subcellularLocation>
</comment>
<dbReference type="InterPro" id="IPR024621">
    <property type="entry name" value="Mba1"/>
</dbReference>
<feature type="non-terminal residue" evidence="5">
    <location>
        <position position="274"/>
    </location>
</feature>
<organism evidence="5 6">
    <name type="scientific">Aaosphaeria arxii CBS 175.79</name>
    <dbReference type="NCBI Taxonomy" id="1450172"/>
    <lineage>
        <taxon>Eukaryota</taxon>
        <taxon>Fungi</taxon>
        <taxon>Dikarya</taxon>
        <taxon>Ascomycota</taxon>
        <taxon>Pezizomycotina</taxon>
        <taxon>Dothideomycetes</taxon>
        <taxon>Pleosporomycetidae</taxon>
        <taxon>Pleosporales</taxon>
        <taxon>Pleosporales incertae sedis</taxon>
        <taxon>Aaosphaeria</taxon>
    </lineage>
</organism>
<keyword evidence="6" id="KW-1185">Reference proteome</keyword>
<protein>
    <submittedName>
        <fullName evidence="5">Uncharacterized protein</fullName>
    </submittedName>
</protein>
<evidence type="ECO:0000256" key="1">
    <source>
        <dbReference type="ARBA" id="ARBA00004173"/>
    </source>
</evidence>
<evidence type="ECO:0000313" key="6">
    <source>
        <dbReference type="Proteomes" id="UP000799778"/>
    </source>
</evidence>
<evidence type="ECO:0000313" key="5">
    <source>
        <dbReference type="EMBL" id="KAF2021727.1"/>
    </source>
</evidence>
<dbReference type="PANTHER" id="PTHR28554">
    <property type="entry name" value="39S RIBOSOMAL PROTEIN L45, MITOCHONDRIAL"/>
    <property type="match status" value="1"/>
</dbReference>
<feature type="compositionally biased region" description="Basic and acidic residues" evidence="4">
    <location>
        <begin position="201"/>
        <end position="212"/>
    </location>
</feature>
<dbReference type="InterPro" id="IPR051975">
    <property type="entry name" value="mtLSU_mL45"/>
</dbReference>
<evidence type="ECO:0000256" key="2">
    <source>
        <dbReference type="ARBA" id="ARBA00022946"/>
    </source>
</evidence>
<dbReference type="RefSeq" id="XP_033390066.1">
    <property type="nucleotide sequence ID" value="XM_033526702.1"/>
</dbReference>
<dbReference type="GO" id="GO:0032979">
    <property type="term" value="P:protein insertion into mitochondrial inner membrane from matrix"/>
    <property type="evidence" value="ECO:0007669"/>
    <property type="project" value="InterPro"/>
</dbReference>
<dbReference type="Proteomes" id="UP000799778">
    <property type="component" value="Unassembled WGS sequence"/>
</dbReference>
<evidence type="ECO:0000256" key="4">
    <source>
        <dbReference type="SAM" id="MobiDB-lite"/>
    </source>
</evidence>
<dbReference type="Gene3D" id="3.10.450.240">
    <property type="match status" value="1"/>
</dbReference>
<dbReference type="AlphaFoldDB" id="A0A6A5Y9N4"/>
<dbReference type="GeneID" id="54284099"/>
<sequence length="274" mass="31652">MMDDLGLFAGTFIRGTPPSLAPSKFSSPAAWRQALRTRAGYEWKYLKTRFQDRVGRLYYFFGLTNWRWRERPRFKSKIARAAAVSLHQRMYKAFAKNDEAALKNVCISGIYEQLTQRIAARPEDMKMTWELVSADKRPRVVSHKATKLPIPGEEDDKTAPTALRQVVYRLKTRQRLTITRRDSAASSQPKSAKGRSPKWSPDGHKIQEKKAEPLVDVHEKDVIEYVVLQQRMLRGKMEGWKVWGFASPTTLEKIEKDRKYQDDTEAYQAANPGM</sequence>
<dbReference type="PANTHER" id="PTHR28554:SF1">
    <property type="entry name" value="LARGE RIBOSOMAL SUBUNIT PROTEIN ML45"/>
    <property type="match status" value="1"/>
</dbReference>
<dbReference type="Pfam" id="PF07961">
    <property type="entry name" value="MBA1"/>
    <property type="match status" value="1"/>
</dbReference>
<gene>
    <name evidence="5" type="ORF">BU24DRAFT_417359</name>
</gene>